<keyword evidence="1" id="KW-1133">Transmembrane helix</keyword>
<dbReference type="Pfam" id="PF11239">
    <property type="entry name" value="DUF3040"/>
    <property type="match status" value="1"/>
</dbReference>
<sequence length="93" mass="10530">MLDPTDKAAFDGLVTQLREKDPRFCRRVDRMSRPRRRLRIALAVLLWTIAPLCIVFGGWTGVLMAVLAVGYGTYLFNKSSGAFYRHLSPVSRS</sequence>
<evidence type="ECO:0008006" key="4">
    <source>
        <dbReference type="Google" id="ProtNLM"/>
    </source>
</evidence>
<gene>
    <name evidence="2" type="ORF">SAMN05421748_10198</name>
</gene>
<feature type="transmembrane region" description="Helical" evidence="1">
    <location>
        <begin position="40"/>
        <end position="71"/>
    </location>
</feature>
<protein>
    <recommendedName>
        <fullName evidence="4">DUF3040 domain-containing protein</fullName>
    </recommendedName>
</protein>
<evidence type="ECO:0000313" key="2">
    <source>
        <dbReference type="EMBL" id="SNY03992.1"/>
    </source>
</evidence>
<dbReference type="Proteomes" id="UP000219612">
    <property type="component" value="Unassembled WGS sequence"/>
</dbReference>
<name>A0A285EY71_9ACTN</name>
<keyword evidence="1" id="KW-0472">Membrane</keyword>
<dbReference type="AlphaFoldDB" id="A0A285EY71"/>
<organism evidence="2 3">
    <name type="scientific">Paractinoplanes atraurantiacus</name>
    <dbReference type="NCBI Taxonomy" id="1036182"/>
    <lineage>
        <taxon>Bacteria</taxon>
        <taxon>Bacillati</taxon>
        <taxon>Actinomycetota</taxon>
        <taxon>Actinomycetes</taxon>
        <taxon>Micromonosporales</taxon>
        <taxon>Micromonosporaceae</taxon>
        <taxon>Paractinoplanes</taxon>
    </lineage>
</organism>
<evidence type="ECO:0000313" key="3">
    <source>
        <dbReference type="Proteomes" id="UP000219612"/>
    </source>
</evidence>
<dbReference type="InterPro" id="IPR021401">
    <property type="entry name" value="DUF3040"/>
</dbReference>
<dbReference type="EMBL" id="OBDY01000001">
    <property type="protein sequence ID" value="SNY03992.1"/>
    <property type="molecule type" value="Genomic_DNA"/>
</dbReference>
<accession>A0A285EY71</accession>
<keyword evidence="3" id="KW-1185">Reference proteome</keyword>
<proteinExistence type="predicted"/>
<dbReference type="RefSeq" id="WP_179854960.1">
    <property type="nucleotide sequence ID" value="NZ_OBDY01000001.1"/>
</dbReference>
<keyword evidence="1" id="KW-0812">Transmembrane</keyword>
<evidence type="ECO:0000256" key="1">
    <source>
        <dbReference type="SAM" id="Phobius"/>
    </source>
</evidence>
<reference evidence="2 3" key="1">
    <citation type="submission" date="2017-09" db="EMBL/GenBank/DDBJ databases">
        <authorList>
            <person name="Ehlers B."/>
            <person name="Leendertz F.H."/>
        </authorList>
    </citation>
    <scope>NUCLEOTIDE SEQUENCE [LARGE SCALE GENOMIC DNA]</scope>
    <source>
        <strain evidence="2 3">CGMCC 4.6857</strain>
    </source>
</reference>